<gene>
    <name evidence="2" type="ORF">HD597_000041</name>
</gene>
<protein>
    <submittedName>
        <fullName evidence="2">Uncharacterized protein</fullName>
    </submittedName>
</protein>
<name>A0A9X2K101_9ACTN</name>
<keyword evidence="3" id="KW-1185">Reference proteome</keyword>
<sequence>MWAATAGAAFVELLYQWGELADKVVLFRAERQTCPPPSPSSRRTSPALRPVPRAMSRR</sequence>
<dbReference type="Proteomes" id="UP001139648">
    <property type="component" value="Unassembled WGS sequence"/>
</dbReference>
<feature type="region of interest" description="Disordered" evidence="1">
    <location>
        <begin position="32"/>
        <end position="58"/>
    </location>
</feature>
<proteinExistence type="predicted"/>
<dbReference type="RefSeq" id="WP_253739383.1">
    <property type="nucleotide sequence ID" value="NZ_BAABKA010000098.1"/>
</dbReference>
<dbReference type="AlphaFoldDB" id="A0A9X2K101"/>
<comment type="caution">
    <text evidence="2">The sequence shown here is derived from an EMBL/GenBank/DDBJ whole genome shotgun (WGS) entry which is preliminary data.</text>
</comment>
<reference evidence="2" key="1">
    <citation type="submission" date="2022-06" db="EMBL/GenBank/DDBJ databases">
        <title>Sequencing the genomes of 1000 actinobacteria strains.</title>
        <authorList>
            <person name="Klenk H.-P."/>
        </authorList>
    </citation>
    <scope>NUCLEOTIDE SEQUENCE</scope>
    <source>
        <strain evidence="2">DSM 46694</strain>
    </source>
</reference>
<evidence type="ECO:0000313" key="2">
    <source>
        <dbReference type="EMBL" id="MCP2353021.1"/>
    </source>
</evidence>
<dbReference type="EMBL" id="JAMZEB010000001">
    <property type="protein sequence ID" value="MCP2353021.1"/>
    <property type="molecule type" value="Genomic_DNA"/>
</dbReference>
<feature type="compositionally biased region" description="Low complexity" evidence="1">
    <location>
        <begin position="40"/>
        <end position="50"/>
    </location>
</feature>
<evidence type="ECO:0000313" key="3">
    <source>
        <dbReference type="Proteomes" id="UP001139648"/>
    </source>
</evidence>
<organism evidence="2 3">
    <name type="scientific">Nonomuraea thailandensis</name>
    <dbReference type="NCBI Taxonomy" id="1188745"/>
    <lineage>
        <taxon>Bacteria</taxon>
        <taxon>Bacillati</taxon>
        <taxon>Actinomycetota</taxon>
        <taxon>Actinomycetes</taxon>
        <taxon>Streptosporangiales</taxon>
        <taxon>Streptosporangiaceae</taxon>
        <taxon>Nonomuraea</taxon>
    </lineage>
</organism>
<evidence type="ECO:0000256" key="1">
    <source>
        <dbReference type="SAM" id="MobiDB-lite"/>
    </source>
</evidence>
<accession>A0A9X2K101</accession>